<organism evidence="3 4">
    <name type="scientific">Aureobasidium pullulans</name>
    <name type="common">Black yeast</name>
    <name type="synonym">Pullularia pullulans</name>
    <dbReference type="NCBI Taxonomy" id="5580"/>
    <lineage>
        <taxon>Eukaryota</taxon>
        <taxon>Fungi</taxon>
        <taxon>Dikarya</taxon>
        <taxon>Ascomycota</taxon>
        <taxon>Pezizomycotina</taxon>
        <taxon>Dothideomycetes</taxon>
        <taxon>Dothideomycetidae</taxon>
        <taxon>Dothideales</taxon>
        <taxon>Saccotheciaceae</taxon>
        <taxon>Aureobasidium</taxon>
    </lineage>
</organism>
<protein>
    <recommendedName>
        <fullName evidence="2">Stealth protein CR3 conserved region 3 domain-containing protein</fullName>
    </recommendedName>
</protein>
<evidence type="ECO:0000256" key="1">
    <source>
        <dbReference type="ARBA" id="ARBA00022679"/>
    </source>
</evidence>
<dbReference type="AlphaFoldDB" id="A0A4S9KRN9"/>
<dbReference type="GO" id="GO:0003976">
    <property type="term" value="F:UDP-N-acetylglucosamine-lysosomal-enzyme N-acetylglucosaminephosphotransferase activity"/>
    <property type="evidence" value="ECO:0007669"/>
    <property type="project" value="TreeGrafter"/>
</dbReference>
<keyword evidence="1" id="KW-0808">Transferase</keyword>
<reference evidence="3 4" key="1">
    <citation type="submission" date="2018-10" db="EMBL/GenBank/DDBJ databases">
        <title>Fifty Aureobasidium pullulans genomes reveal a recombining polyextremotolerant generalist.</title>
        <authorList>
            <person name="Gostincar C."/>
            <person name="Turk M."/>
            <person name="Zajc J."/>
            <person name="Gunde-Cimerman N."/>
        </authorList>
    </citation>
    <scope>NUCLEOTIDE SEQUENCE [LARGE SCALE GENOMIC DNA]</scope>
    <source>
        <strain evidence="3 4">EXF-6604</strain>
    </source>
</reference>
<proteinExistence type="predicted"/>
<feature type="domain" description="Stealth protein CR3 conserved region 3" evidence="2">
    <location>
        <begin position="415"/>
        <end position="467"/>
    </location>
</feature>
<sequence length="816" mass="93463">MQIHVGFGETVEHASNPTRCALNPERKLFVELVQTNEWNRGWLANPSQDQWTQAGMLDSTQAPSGILRQARTRLTFPSTWLPRRKSSFIKATIMATSIFFWVLLVHKYYFVTEPHPYTSLDERLPQIQEDDTHHIFRNIDRGPTSRTPLFIQVYNSMSDECVEEWVAHHQWGPACTGTDLSAGLLIDGVWAWVNGSDPLQIATRQRYKPDTAMKMDAAHRYVEHNELLYSMRSALTSLGEDTIQRLHILASAYPHSNGSDEVMAGQIPYWLENHKALTNKSRIVLHHDADYFKPIESPGTNFTSWEREEWKEAVIPTFNSLAVESQIQNIEDTSSDQLVYYNDDFFTLRKLSVSDFTTPLYGPVIKTLTRLTSMYLPAKDTFWRTINPAGEEPGIKRAVWVLGTRFSLRPYYYITHHPRTLWLPLLREAAQTFPEAFTDTALSRFRAQEDVPASVQAVFLGSWYVVERHREALLWTWTIAKWGGRSGTLSSTLKDHMWNELANEGSPSTSRLSIPMPVRAPVKNRDVFQAANISMPTSTEYSFSSKDGYALAYVDSTWPWDRPRHGYPDLTRGLLEINETVMGSKYLREPSFVAVRACVIKRSTCFESYTQNETANNFFKRIAFEKPECGDCIITALIGASGISGIDKFLPHQQAGIDPGLHADALTVPPYLPLTSDWTTTDFSMTSAIPKGSLRTSMTLRTWCIRLIQRYSYVLGSVESDFYKVERANTLETKLDEVELKVEEELKTIGSSYPKSEDHTYEDWRSRLGWSRGPLAFLCLNDDVKDTGKLRDRIDELLMTFFDRMWPSRMSFEKQV</sequence>
<name>A0A4S9KRN9_AURPU</name>
<evidence type="ECO:0000259" key="2">
    <source>
        <dbReference type="Pfam" id="PF17102"/>
    </source>
</evidence>
<evidence type="ECO:0000313" key="4">
    <source>
        <dbReference type="Proteomes" id="UP000306584"/>
    </source>
</evidence>
<comment type="caution">
    <text evidence="3">The sequence shown here is derived from an EMBL/GenBank/DDBJ whole genome shotgun (WGS) entry which is preliminary data.</text>
</comment>
<accession>A0A4S9KRN9</accession>
<dbReference type="EMBL" id="QZBD01000344">
    <property type="protein sequence ID" value="THY18545.1"/>
    <property type="molecule type" value="Genomic_DNA"/>
</dbReference>
<dbReference type="GO" id="GO:0046835">
    <property type="term" value="P:carbohydrate phosphorylation"/>
    <property type="evidence" value="ECO:0007669"/>
    <property type="project" value="TreeGrafter"/>
</dbReference>
<dbReference type="InterPro" id="IPR031357">
    <property type="entry name" value="Stealth_CR3"/>
</dbReference>
<evidence type="ECO:0000313" key="3">
    <source>
        <dbReference type="EMBL" id="THY18545.1"/>
    </source>
</evidence>
<gene>
    <name evidence="3" type="ORF">D6D01_07255</name>
</gene>
<dbReference type="Pfam" id="PF17102">
    <property type="entry name" value="Stealth_CR3"/>
    <property type="match status" value="1"/>
</dbReference>
<dbReference type="PANTHER" id="PTHR24045">
    <property type="match status" value="1"/>
</dbReference>
<dbReference type="GO" id="GO:0005794">
    <property type="term" value="C:Golgi apparatus"/>
    <property type="evidence" value="ECO:0007669"/>
    <property type="project" value="TreeGrafter"/>
</dbReference>
<dbReference type="PANTHER" id="PTHR24045:SF0">
    <property type="entry name" value="N-ACETYLGLUCOSAMINE-1-PHOSPHOTRANSFERASE SUBUNITS ALPHA_BETA"/>
    <property type="match status" value="1"/>
</dbReference>
<dbReference type="Proteomes" id="UP000306584">
    <property type="component" value="Unassembled WGS sequence"/>
</dbReference>
<dbReference type="InterPro" id="IPR047141">
    <property type="entry name" value="Stealth"/>
</dbReference>